<dbReference type="AlphaFoldDB" id="A0A9D1I9N8"/>
<sequence length="141" mass="15596">MRILLFFLSAILLFSGGLAESVPEEVMTIPEDRFAATILEIGSNFSEYEGKTLRLTGYVAPLLGEEGAQFCVMRDYNCCGGTDLRPYGFDCFWEGDLPEIDSWVTVTGVIGQHERSSGYSYLLLTLTDLEPAQEGSRVVYG</sequence>
<evidence type="ECO:0000313" key="2">
    <source>
        <dbReference type="EMBL" id="HIU32928.1"/>
    </source>
</evidence>
<feature type="domain" description="DUF1980" evidence="1">
    <location>
        <begin position="23"/>
        <end position="134"/>
    </location>
</feature>
<evidence type="ECO:0000313" key="3">
    <source>
        <dbReference type="Proteomes" id="UP000824072"/>
    </source>
</evidence>
<accession>A0A9D1I9N8</accession>
<dbReference type="InterPro" id="IPR048447">
    <property type="entry name" value="DUF1980_C"/>
</dbReference>
<dbReference type="Proteomes" id="UP000824072">
    <property type="component" value="Unassembled WGS sequence"/>
</dbReference>
<reference evidence="2" key="2">
    <citation type="journal article" date="2021" name="PeerJ">
        <title>Extensive microbial diversity within the chicken gut microbiome revealed by metagenomics and culture.</title>
        <authorList>
            <person name="Gilroy R."/>
            <person name="Ravi A."/>
            <person name="Getino M."/>
            <person name="Pursley I."/>
            <person name="Horton D.L."/>
            <person name="Alikhan N.F."/>
            <person name="Baker D."/>
            <person name="Gharbi K."/>
            <person name="Hall N."/>
            <person name="Watson M."/>
            <person name="Adriaenssens E.M."/>
            <person name="Foster-Nyarko E."/>
            <person name="Jarju S."/>
            <person name="Secka A."/>
            <person name="Antonio M."/>
            <person name="Oren A."/>
            <person name="Chaudhuri R.R."/>
            <person name="La Ragione R."/>
            <person name="Hildebrand F."/>
            <person name="Pallen M.J."/>
        </authorList>
    </citation>
    <scope>NUCLEOTIDE SEQUENCE</scope>
    <source>
        <strain evidence="2">ChiHcec3-11533</strain>
    </source>
</reference>
<comment type="caution">
    <text evidence="2">The sequence shown here is derived from an EMBL/GenBank/DDBJ whole genome shotgun (WGS) entry which is preliminary data.</text>
</comment>
<dbReference type="Pfam" id="PF21537">
    <property type="entry name" value="DUF1980_C"/>
    <property type="match status" value="1"/>
</dbReference>
<gene>
    <name evidence="2" type="ORF">IAB02_00035</name>
</gene>
<organism evidence="2 3">
    <name type="scientific">Candidatus Pullichristensenella excrementigallinarum</name>
    <dbReference type="NCBI Taxonomy" id="2840907"/>
    <lineage>
        <taxon>Bacteria</taxon>
        <taxon>Bacillati</taxon>
        <taxon>Bacillota</taxon>
        <taxon>Clostridia</taxon>
        <taxon>Candidatus Pullichristensenella</taxon>
    </lineage>
</organism>
<reference evidence="2" key="1">
    <citation type="submission" date="2020-10" db="EMBL/GenBank/DDBJ databases">
        <authorList>
            <person name="Gilroy R."/>
        </authorList>
    </citation>
    <scope>NUCLEOTIDE SEQUENCE</scope>
    <source>
        <strain evidence="2">ChiHcec3-11533</strain>
    </source>
</reference>
<name>A0A9D1I9N8_9FIRM</name>
<dbReference type="EMBL" id="DVMU01000002">
    <property type="protein sequence ID" value="HIU32928.1"/>
    <property type="molecule type" value="Genomic_DNA"/>
</dbReference>
<evidence type="ECO:0000259" key="1">
    <source>
        <dbReference type="Pfam" id="PF21537"/>
    </source>
</evidence>
<proteinExistence type="predicted"/>
<protein>
    <recommendedName>
        <fullName evidence="1">DUF1980 domain-containing protein</fullName>
    </recommendedName>
</protein>